<feature type="domain" description="Lcl C-terminal" evidence="1">
    <location>
        <begin position="118"/>
        <end position="247"/>
    </location>
</feature>
<evidence type="ECO:0000313" key="3">
    <source>
        <dbReference type="Proteomes" id="UP000285569"/>
    </source>
</evidence>
<dbReference type="RefSeq" id="WP_118956406.1">
    <property type="nucleotide sequence ID" value="NZ_QHCR01000005.1"/>
</dbReference>
<reference evidence="2 3" key="2">
    <citation type="journal article" date="2020" name="Int. J. Syst. Evol. Microbiol.">
        <title>Leptospira yasudae sp. nov. and Leptospira stimsonii sp. nov., two new species of the pathogenic group isolated from environmental sources.</title>
        <authorList>
            <person name="Casanovas-Massana A."/>
            <person name="Hamond C."/>
            <person name="Santos L.A."/>
            <person name="de Oliveira D."/>
            <person name="Hacker K.P."/>
            <person name="Balassiano I."/>
            <person name="Costa F."/>
            <person name="Medeiros M.A."/>
            <person name="Reis M.G."/>
            <person name="Ko A.I."/>
            <person name="Wunder E.A."/>
        </authorList>
    </citation>
    <scope>NUCLEOTIDE SEQUENCE [LARGE SCALE GENOMIC DNA]</scope>
    <source>
        <strain evidence="2 3">B21</strain>
    </source>
</reference>
<organism evidence="2 3">
    <name type="scientific">Leptospira yasudae</name>
    <dbReference type="NCBI Taxonomy" id="2202201"/>
    <lineage>
        <taxon>Bacteria</taxon>
        <taxon>Pseudomonadati</taxon>
        <taxon>Spirochaetota</taxon>
        <taxon>Spirochaetia</taxon>
        <taxon>Leptospirales</taxon>
        <taxon>Leptospiraceae</taxon>
        <taxon>Leptospira</taxon>
    </lineage>
</organism>
<dbReference type="Pfam" id="PF07603">
    <property type="entry name" value="Lcl_C"/>
    <property type="match status" value="2"/>
</dbReference>
<dbReference type="EMBL" id="QHCR01000005">
    <property type="protein sequence ID" value="RHX79727.1"/>
    <property type="molecule type" value="Genomic_DNA"/>
</dbReference>
<feature type="domain" description="Lcl C-terminal" evidence="1">
    <location>
        <begin position="263"/>
        <end position="374"/>
    </location>
</feature>
<accession>A0ABX9M2M1</accession>
<evidence type="ECO:0000259" key="1">
    <source>
        <dbReference type="Pfam" id="PF07603"/>
    </source>
</evidence>
<sequence>MKDMSRGFFLFVFLFLIACDPGKEPYNPEIPYSKAWWDSVILRCALGQNSSCGLPPILPSIFPDKISDTGQTLCYDATTNISCGNGTYPRQDGDFLDLPSNRSYIGPTAHSVYTNDYTTSDAVRGLIWKTCAEGLSGPTCSTGTATATTYASAPTYCAALNAQNSGAGYAGITTWRMPSIFELERFANIESNTAVDSSAFPGNPSVNFISDTPYSGSPSTTGWHIQINAGFYDQLNYGTSPYGVRCVSGTSLSAPSYTNNGDGTVTDNRTGLLWQGGAGSGGTNTWQGALSYCSSLSLAGKSWRLPNINELLSIVDYTGVSPAINATYFPGTVSQYYWSSSTARNNLTYGFAVFFTSGLMGGNGKSSNWYLRCVTAP</sequence>
<evidence type="ECO:0000313" key="2">
    <source>
        <dbReference type="EMBL" id="RHX79727.1"/>
    </source>
</evidence>
<dbReference type="PANTHER" id="PTHR35812">
    <property type="entry name" value="LIPOPROTEIN"/>
    <property type="match status" value="1"/>
</dbReference>
<comment type="caution">
    <text evidence="2">The sequence shown here is derived from an EMBL/GenBank/DDBJ whole genome shotgun (WGS) entry which is preliminary data.</text>
</comment>
<dbReference type="Proteomes" id="UP000285569">
    <property type="component" value="Unassembled WGS sequence"/>
</dbReference>
<proteinExistence type="predicted"/>
<keyword evidence="3" id="KW-1185">Reference proteome</keyword>
<dbReference type="PANTHER" id="PTHR35812:SF1">
    <property type="entry name" value="LIPOPROTEIN"/>
    <property type="match status" value="1"/>
</dbReference>
<reference evidence="3" key="1">
    <citation type="submission" date="2018-05" db="EMBL/GenBank/DDBJ databases">
        <title>Leptospira yasudae sp. nov. and Leptospira stimsonii sp. nov., two pathogenic species of the genus Leptospira isolated from environmental sources.</title>
        <authorList>
            <person name="Casanovas-Massana A."/>
            <person name="Hamond C."/>
            <person name="Santos L.A."/>
            <person name="Hacker K.P."/>
            <person name="Balassiano I."/>
            <person name="Medeiros M.A."/>
            <person name="Reis M.G."/>
            <person name="Ko A.I."/>
            <person name="Wunder E.A."/>
        </authorList>
    </citation>
    <scope>NUCLEOTIDE SEQUENCE [LARGE SCALE GENOMIC DNA]</scope>
    <source>
        <strain evidence="3">B21</strain>
    </source>
</reference>
<name>A0ABX9M2M1_9LEPT</name>
<dbReference type="PROSITE" id="PS51257">
    <property type="entry name" value="PROKAR_LIPOPROTEIN"/>
    <property type="match status" value="1"/>
</dbReference>
<dbReference type="InterPro" id="IPR011460">
    <property type="entry name" value="Lcl_C"/>
</dbReference>
<protein>
    <recommendedName>
        <fullName evidence="1">Lcl C-terminal domain-containing protein</fullName>
    </recommendedName>
</protein>
<gene>
    <name evidence="2" type="ORF">DLM77_12710</name>
</gene>